<keyword evidence="2" id="KW-1185">Reference proteome</keyword>
<accession>A0ABW9XWC5</accession>
<sequence>MDTNTRNDNPDGLREPTCTAEEFHALLQTIAAKISEAQAFVEQERFKERPRYPGSPTKL</sequence>
<gene>
    <name evidence="1" type="ORF">GT019_22105</name>
</gene>
<dbReference type="Proteomes" id="UP000665561">
    <property type="component" value="Unassembled WGS sequence"/>
</dbReference>
<evidence type="ECO:0000313" key="2">
    <source>
        <dbReference type="Proteomes" id="UP000665561"/>
    </source>
</evidence>
<reference evidence="1 2" key="1">
    <citation type="submission" date="2020-01" db="EMBL/GenBank/DDBJ databases">
        <title>Paenibacillus soybeanensis sp. nov. isolated from the nodules of soybean (Glycine max(L.) Merr).</title>
        <authorList>
            <person name="Wang H."/>
        </authorList>
    </citation>
    <scope>NUCLEOTIDE SEQUENCE [LARGE SCALE GENOMIC DNA]</scope>
    <source>
        <strain evidence="1 2">T1</strain>
    </source>
</reference>
<evidence type="ECO:0000313" key="1">
    <source>
        <dbReference type="EMBL" id="NBD26576.1"/>
    </source>
</evidence>
<dbReference type="EMBL" id="JAAAMV010000022">
    <property type="protein sequence ID" value="NBD26576.1"/>
    <property type="molecule type" value="Genomic_DNA"/>
</dbReference>
<dbReference type="RefSeq" id="WP_161745503.1">
    <property type="nucleotide sequence ID" value="NZ_JAAAMV010000022.1"/>
</dbReference>
<proteinExistence type="predicted"/>
<organism evidence="1 2">
    <name type="scientific">Paenibacillus glycinis</name>
    <dbReference type="NCBI Taxonomy" id="2697035"/>
    <lineage>
        <taxon>Bacteria</taxon>
        <taxon>Bacillati</taxon>
        <taxon>Bacillota</taxon>
        <taxon>Bacilli</taxon>
        <taxon>Bacillales</taxon>
        <taxon>Paenibacillaceae</taxon>
        <taxon>Paenibacillus</taxon>
    </lineage>
</organism>
<comment type="caution">
    <text evidence="1">The sequence shown here is derived from an EMBL/GenBank/DDBJ whole genome shotgun (WGS) entry which is preliminary data.</text>
</comment>
<name>A0ABW9XWC5_9BACL</name>
<evidence type="ECO:0008006" key="3">
    <source>
        <dbReference type="Google" id="ProtNLM"/>
    </source>
</evidence>
<protein>
    <recommendedName>
        <fullName evidence="3">Transposase</fullName>
    </recommendedName>
</protein>